<dbReference type="InterPro" id="IPR018077">
    <property type="entry name" value="Glyco_hydro_fam25_subgr"/>
</dbReference>
<keyword evidence="1 3" id="KW-0378">Hydrolase</keyword>
<evidence type="ECO:0000313" key="3">
    <source>
        <dbReference type="EMBL" id="MBW4330508.1"/>
    </source>
</evidence>
<dbReference type="InterPro" id="IPR002053">
    <property type="entry name" value="Glyco_hydro_25"/>
</dbReference>
<comment type="caution">
    <text evidence="3">The sequence shown here is derived from an EMBL/GenBank/DDBJ whole genome shotgun (WGS) entry which is preliminary data.</text>
</comment>
<dbReference type="Proteomes" id="UP001197214">
    <property type="component" value="Unassembled WGS sequence"/>
</dbReference>
<dbReference type="PROSITE" id="PS51904">
    <property type="entry name" value="GLYCOSYL_HYDROL_F25_2"/>
    <property type="match status" value="1"/>
</dbReference>
<dbReference type="RefSeq" id="WP_219237606.1">
    <property type="nucleotide sequence ID" value="NZ_JAHWZX010000004.1"/>
</dbReference>
<dbReference type="SMART" id="SM00641">
    <property type="entry name" value="Glyco_25"/>
    <property type="match status" value="1"/>
</dbReference>
<dbReference type="EMBL" id="JAHWZX010000004">
    <property type="protein sequence ID" value="MBW4330508.1"/>
    <property type="molecule type" value="Genomic_DNA"/>
</dbReference>
<protein>
    <submittedName>
        <fullName evidence="3">Glycosyl hydrolase</fullName>
    </submittedName>
</protein>
<organism evidence="3 4">
    <name type="scientific">Stakelama flava</name>
    <dbReference type="NCBI Taxonomy" id="2860338"/>
    <lineage>
        <taxon>Bacteria</taxon>
        <taxon>Pseudomonadati</taxon>
        <taxon>Pseudomonadota</taxon>
        <taxon>Alphaproteobacteria</taxon>
        <taxon>Sphingomonadales</taxon>
        <taxon>Sphingomonadaceae</taxon>
        <taxon>Stakelama</taxon>
    </lineage>
</organism>
<keyword evidence="4" id="KW-1185">Reference proteome</keyword>
<evidence type="ECO:0000256" key="2">
    <source>
        <dbReference type="ARBA" id="ARBA00023295"/>
    </source>
</evidence>
<evidence type="ECO:0000313" key="4">
    <source>
        <dbReference type="Proteomes" id="UP001197214"/>
    </source>
</evidence>
<gene>
    <name evidence="3" type="ORF">KY084_06420</name>
</gene>
<evidence type="ECO:0000256" key="1">
    <source>
        <dbReference type="ARBA" id="ARBA00022801"/>
    </source>
</evidence>
<proteinExistence type="predicted"/>
<dbReference type="PANTHER" id="PTHR34135:SF2">
    <property type="entry name" value="LYSOZYME"/>
    <property type="match status" value="1"/>
</dbReference>
<accession>A0ABS6XL19</accession>
<reference evidence="3 4" key="1">
    <citation type="submission" date="2021-07" db="EMBL/GenBank/DDBJ databases">
        <title>Stakelama flava sp. nov., a novel endophytic bacterium isolated from branch of Kandelia candel.</title>
        <authorList>
            <person name="Tuo L."/>
        </authorList>
    </citation>
    <scope>NUCLEOTIDE SEQUENCE [LARGE SCALE GENOMIC DNA]</scope>
    <source>
        <strain evidence="3 4">CBK3Z-3</strain>
    </source>
</reference>
<dbReference type="Pfam" id="PF01183">
    <property type="entry name" value="Glyco_hydro_25"/>
    <property type="match status" value="1"/>
</dbReference>
<name>A0ABS6XL19_9SPHN</name>
<keyword evidence="2" id="KW-0326">Glycosidase</keyword>
<dbReference type="PANTHER" id="PTHR34135">
    <property type="entry name" value="LYSOZYME"/>
    <property type="match status" value="1"/>
</dbReference>
<sequence>MVSDAFRRRLTIACAVTILFGAVALAAAFYATRWHPARDAYTLQGVDVTGANGVIDWFVVRAQGADFAYVRATIGADRRDTRFADNWAALEAVDMPRGAVHVFSLCSPAAAQAANFVRTVPRTGDALPAALALDFSDDCTARPSRETVIARVTSFLRLTEGHAGKPMLLRLSRQFEKRYRISEIIDRPAWVEGRFFAPDYTARPWRMWRASDVRRIDGVSGTVNWDVIADDR</sequence>
<dbReference type="GO" id="GO:0016787">
    <property type="term" value="F:hydrolase activity"/>
    <property type="evidence" value="ECO:0007669"/>
    <property type="project" value="UniProtKB-KW"/>
</dbReference>